<dbReference type="Gene3D" id="3.40.640.10">
    <property type="entry name" value="Type I PLP-dependent aspartate aminotransferase-like (Major domain)"/>
    <property type="match status" value="1"/>
</dbReference>
<dbReference type="PANTHER" id="PTHR21152:SF24">
    <property type="entry name" value="ALANINE--GLYOXYLATE AMINOTRANSFERASE 1"/>
    <property type="match status" value="1"/>
</dbReference>
<dbReference type="PIRSF" id="PIRSF000524">
    <property type="entry name" value="SPT"/>
    <property type="match status" value="1"/>
</dbReference>
<sequence length="373" mass="41041">MVRDDLLMIPGPVKLHERIIKAMSSQMISHRSRDFEEVFEYCKNAIKPLFGTSGDIAIISGSGTAGMEAAVASFSKVKKITVVDNGKFGERFAKIGARYTEVDHLRFEWGSSVDLGKVEESLANGSEAIAFVHNETSTGILNPAREIAKIARKYDALVIMDGITSVGGDEVRMDEWGIDVAVVGSQKCIGAPPGLAAVAINERAWDFYSESVPYYLDLRAYVKKAESNQTPYTPAVPLFLAFAEALRIIEEEGIENRIERHRKFARATRVWAENAGLELFPALNEHSSYSNTVTAIKMPDGIADRDLRGTLREEYGITISGGQEHLKGRIFRIGHMGNVTKRDLVATLSAIEDILLRKNAVKPALHAAMEELG</sequence>
<dbReference type="PROSITE" id="PS00595">
    <property type="entry name" value="AA_TRANSFER_CLASS_5"/>
    <property type="match status" value="1"/>
</dbReference>
<accession>A0A0A7GFH0</accession>
<dbReference type="GO" id="GO:0004760">
    <property type="term" value="F:L-serine-pyruvate transaminase activity"/>
    <property type="evidence" value="ECO:0007669"/>
    <property type="project" value="TreeGrafter"/>
</dbReference>
<dbReference type="InterPro" id="IPR015422">
    <property type="entry name" value="PyrdxlP-dep_Trfase_small"/>
</dbReference>
<dbReference type="KEGG" id="gac:GACE_0640"/>
<dbReference type="PANTHER" id="PTHR21152">
    <property type="entry name" value="AMINOTRANSFERASE CLASS V"/>
    <property type="match status" value="1"/>
</dbReference>
<evidence type="ECO:0000256" key="1">
    <source>
        <dbReference type="ARBA" id="ARBA00001933"/>
    </source>
</evidence>
<dbReference type="InterPro" id="IPR015421">
    <property type="entry name" value="PyrdxlP-dep_Trfase_major"/>
</dbReference>
<evidence type="ECO:0000256" key="5">
    <source>
        <dbReference type="ARBA" id="ARBA00022898"/>
    </source>
</evidence>
<dbReference type="EMBL" id="CP009552">
    <property type="protein sequence ID" value="AIY89692.1"/>
    <property type="molecule type" value="Genomic_DNA"/>
</dbReference>
<dbReference type="AlphaFoldDB" id="A0A0A7GFH0"/>
<dbReference type="GeneID" id="24797239"/>
<dbReference type="Proteomes" id="UP000030624">
    <property type="component" value="Chromosome"/>
</dbReference>
<comment type="similarity">
    <text evidence="2 6">Belongs to the class-V pyridoxal-phosphate-dependent aminotransferase family.</text>
</comment>
<evidence type="ECO:0000313" key="9">
    <source>
        <dbReference type="EMBL" id="AIY89692.1"/>
    </source>
</evidence>
<evidence type="ECO:0000256" key="6">
    <source>
        <dbReference type="RuleBase" id="RU004075"/>
    </source>
</evidence>
<protein>
    <submittedName>
        <fullName evidence="9">Aminotransferase</fullName>
    </submittedName>
</protein>
<organism evidence="9 10">
    <name type="scientific">Geoglobus acetivorans</name>
    <dbReference type="NCBI Taxonomy" id="565033"/>
    <lineage>
        <taxon>Archaea</taxon>
        <taxon>Methanobacteriati</taxon>
        <taxon>Methanobacteriota</taxon>
        <taxon>Archaeoglobi</taxon>
        <taxon>Archaeoglobales</taxon>
        <taxon>Archaeoglobaceae</taxon>
        <taxon>Geoglobus</taxon>
    </lineage>
</organism>
<evidence type="ECO:0000256" key="2">
    <source>
        <dbReference type="ARBA" id="ARBA00009236"/>
    </source>
</evidence>
<keyword evidence="5" id="KW-0663">Pyridoxal phosphate</keyword>
<evidence type="ECO:0000313" key="10">
    <source>
        <dbReference type="Proteomes" id="UP000030624"/>
    </source>
</evidence>
<dbReference type="InterPro" id="IPR015424">
    <property type="entry name" value="PyrdxlP-dep_Trfase"/>
</dbReference>
<gene>
    <name evidence="9" type="ORF">GACE_0640</name>
</gene>
<dbReference type="STRING" id="565033.GACE_0640"/>
<dbReference type="GO" id="GO:0019265">
    <property type="term" value="P:glycine biosynthetic process, by transamination of glyoxylate"/>
    <property type="evidence" value="ECO:0007669"/>
    <property type="project" value="TreeGrafter"/>
</dbReference>
<name>A0A0A7GFH0_GEOAI</name>
<dbReference type="eggNOG" id="arCOG00082">
    <property type="taxonomic scope" value="Archaea"/>
</dbReference>
<proteinExistence type="inferred from homology"/>
<comment type="cofactor">
    <cofactor evidence="1 7">
        <name>pyridoxal 5'-phosphate</name>
        <dbReference type="ChEBI" id="CHEBI:597326"/>
    </cofactor>
</comment>
<evidence type="ECO:0000256" key="7">
    <source>
        <dbReference type="RuleBase" id="RU004504"/>
    </source>
</evidence>
<dbReference type="InterPro" id="IPR024169">
    <property type="entry name" value="SP_NH2Trfase/AEP_transaminase"/>
</dbReference>
<evidence type="ECO:0000259" key="8">
    <source>
        <dbReference type="Pfam" id="PF00266"/>
    </source>
</evidence>
<dbReference type="HOGENOM" id="CLU_027686_1_1_2"/>
<dbReference type="Pfam" id="PF00266">
    <property type="entry name" value="Aminotran_5"/>
    <property type="match status" value="1"/>
</dbReference>
<dbReference type="GO" id="GO:0008453">
    <property type="term" value="F:alanine-glyoxylate transaminase activity"/>
    <property type="evidence" value="ECO:0007669"/>
    <property type="project" value="TreeGrafter"/>
</dbReference>
<dbReference type="SUPFAM" id="SSF53383">
    <property type="entry name" value="PLP-dependent transferases"/>
    <property type="match status" value="1"/>
</dbReference>
<reference evidence="9 10" key="1">
    <citation type="journal article" date="2015" name="Appl. Environ. Microbiol.">
        <title>The Geoglobus acetivorans genome: Fe(III) reduction, acetate utilization, autotrophic growth, and degradation of aromatic compounds in a hyperthermophilic archaeon.</title>
        <authorList>
            <person name="Mardanov A.V."/>
            <person name="Slododkina G.B."/>
            <person name="Slobodkin A.I."/>
            <person name="Beletsky A.V."/>
            <person name="Gavrilov S.N."/>
            <person name="Kublanov I.V."/>
            <person name="Bonch-Osmolovskaya E.A."/>
            <person name="Skryabin K.G."/>
            <person name="Ravin N.V."/>
        </authorList>
    </citation>
    <scope>NUCLEOTIDE SEQUENCE [LARGE SCALE GENOMIC DNA]</scope>
    <source>
        <strain evidence="9 10">SBH6</strain>
    </source>
</reference>
<keyword evidence="3 9" id="KW-0032">Aminotransferase</keyword>
<dbReference type="InterPro" id="IPR020578">
    <property type="entry name" value="Aminotrans_V_PyrdxlP_BS"/>
</dbReference>
<dbReference type="RefSeq" id="WP_048091117.1">
    <property type="nucleotide sequence ID" value="NZ_CP009552.1"/>
</dbReference>
<evidence type="ECO:0000256" key="4">
    <source>
        <dbReference type="ARBA" id="ARBA00022679"/>
    </source>
</evidence>
<dbReference type="Gene3D" id="3.90.1150.10">
    <property type="entry name" value="Aspartate Aminotransferase, domain 1"/>
    <property type="match status" value="1"/>
</dbReference>
<keyword evidence="4 9" id="KW-0808">Transferase</keyword>
<dbReference type="InterPro" id="IPR000192">
    <property type="entry name" value="Aminotrans_V_dom"/>
</dbReference>
<evidence type="ECO:0000256" key="3">
    <source>
        <dbReference type="ARBA" id="ARBA00022576"/>
    </source>
</evidence>
<feature type="domain" description="Aminotransferase class V" evidence="8">
    <location>
        <begin position="25"/>
        <end position="324"/>
    </location>
</feature>